<dbReference type="OrthoDB" id="34497at2157"/>
<sequence length="265" mass="30322">MEPTSLKRFLENSSFRSSAARAESLAKEYNLVPLVSFYLEDELLKRLIRSLDNILKDLYSKLKYDRNIFVKQATKLLGGKELEVVEFPYYAVPLSEISKIAFVENNVIPPKVLVKEGTFRLTFLPYESYSLMEDAVRRQGEDDIVVEFRDGAVLKMEKRRNIFIENKSVEALGKGRVVLNLVLPSSLIVFSAVVAMNVHPWENVVELRRQDEDVQLRVLEGSASADEVMEGKTLTPKTKSEIYYDFKRKSVLPQEMIEALAAKFS</sequence>
<dbReference type="AlphaFoldDB" id="H2C3S7"/>
<organism evidence="1 2">
    <name type="scientific">Metallosphaera yellowstonensis MK1</name>
    <dbReference type="NCBI Taxonomy" id="671065"/>
    <lineage>
        <taxon>Archaea</taxon>
        <taxon>Thermoproteota</taxon>
        <taxon>Thermoprotei</taxon>
        <taxon>Sulfolobales</taxon>
        <taxon>Sulfolobaceae</taxon>
        <taxon>Metallosphaera</taxon>
    </lineage>
</organism>
<gene>
    <name evidence="1" type="ORF">MetMK1DRAFT_00014020</name>
</gene>
<protein>
    <submittedName>
        <fullName evidence="1">Uncharacterized protein</fullName>
    </submittedName>
</protein>
<proteinExistence type="predicted"/>
<evidence type="ECO:0000313" key="2">
    <source>
        <dbReference type="Proteomes" id="UP000003980"/>
    </source>
</evidence>
<dbReference type="eggNOG" id="arCOG05904">
    <property type="taxonomic scope" value="Archaea"/>
</dbReference>
<dbReference type="EMBL" id="JH597761">
    <property type="protein sequence ID" value="EHP70898.1"/>
    <property type="molecule type" value="Genomic_DNA"/>
</dbReference>
<reference evidence="1 2" key="1">
    <citation type="submission" date="2012-01" db="EMBL/GenBank/DDBJ databases">
        <title>Improved High-Quality Draft sequence of Metallosphaera yellowstonensis MK1.</title>
        <authorList>
            <consortium name="US DOE Joint Genome Institute"/>
            <person name="Lucas S."/>
            <person name="Han J."/>
            <person name="Cheng J.-F."/>
            <person name="Goodwin L."/>
            <person name="Pitluck S."/>
            <person name="Peters L."/>
            <person name="Teshima H."/>
            <person name="Detter J.C."/>
            <person name="Han C."/>
            <person name="Tapia R."/>
            <person name="Land M."/>
            <person name="Hauser L."/>
            <person name="Kyrpides N."/>
            <person name="Kozubal M."/>
            <person name="Macur R.E."/>
            <person name="Jay Z."/>
            <person name="Inskeep W."/>
            <person name="Woyke T."/>
        </authorList>
    </citation>
    <scope>NUCLEOTIDE SEQUENCE [LARGE SCALE GENOMIC DNA]</scope>
    <source>
        <strain evidence="1 2">MK1</strain>
    </source>
</reference>
<name>H2C3S7_9CREN</name>
<keyword evidence="2" id="KW-1185">Reference proteome</keyword>
<accession>H2C3S7</accession>
<dbReference type="HOGENOM" id="CLU_1029035_0_0_2"/>
<dbReference type="RefSeq" id="WP_009071829.1">
    <property type="nucleotide sequence ID" value="NZ_JH597761.1"/>
</dbReference>
<dbReference type="Proteomes" id="UP000003980">
    <property type="component" value="Unassembled WGS sequence"/>
</dbReference>
<evidence type="ECO:0000313" key="1">
    <source>
        <dbReference type="EMBL" id="EHP70898.1"/>
    </source>
</evidence>